<sequence length="265" mass="29809">MVLAVMAENNIPLALTPVIIDLAKACITDPQALAELKLSASSAAYKICFGLARTDSGFVIELQMRAQISLFRRIQSVKNLKEGSIQIHHLASVEISKADSLTIYSAVVDIFEKNNLPWGNLVSILSDSCAVMRGHISGVEKRTRDEKAHNLLNIDGDMQIIAKKFCSHLGGKMESLFSALHTDFKWCLEFKMYLSEICSILNIPFTIPQMCSGTRWLSGYDRALETMNLMDAYQAFYFAFLCEKDRDLYRPRLKKVLDSHNVDMT</sequence>
<dbReference type="Proteomes" id="UP000271974">
    <property type="component" value="Unassembled WGS sequence"/>
</dbReference>
<dbReference type="PANTHER" id="PTHR37162:SF1">
    <property type="entry name" value="BED-TYPE DOMAIN-CONTAINING PROTEIN"/>
    <property type="match status" value="1"/>
</dbReference>
<comment type="caution">
    <text evidence="1">The sequence shown here is derived from an EMBL/GenBank/DDBJ whole genome shotgun (WGS) entry which is preliminary data.</text>
</comment>
<proteinExistence type="predicted"/>
<reference evidence="1 2" key="1">
    <citation type="submission" date="2019-01" db="EMBL/GenBank/DDBJ databases">
        <title>A draft genome assembly of the solar-powered sea slug Elysia chlorotica.</title>
        <authorList>
            <person name="Cai H."/>
            <person name="Li Q."/>
            <person name="Fang X."/>
            <person name="Li J."/>
            <person name="Curtis N.E."/>
            <person name="Altenburger A."/>
            <person name="Shibata T."/>
            <person name="Feng M."/>
            <person name="Maeda T."/>
            <person name="Schwartz J.A."/>
            <person name="Shigenobu S."/>
            <person name="Lundholm N."/>
            <person name="Nishiyama T."/>
            <person name="Yang H."/>
            <person name="Hasebe M."/>
            <person name="Li S."/>
            <person name="Pierce S.K."/>
            <person name="Wang J."/>
        </authorList>
    </citation>
    <scope>NUCLEOTIDE SEQUENCE [LARGE SCALE GENOMIC DNA]</scope>
    <source>
        <strain evidence="1">EC2010</strain>
        <tissue evidence="1">Whole organism of an adult</tissue>
    </source>
</reference>
<gene>
    <name evidence="1" type="ORF">EGW08_004737</name>
</gene>
<protein>
    <recommendedName>
        <fullName evidence="3">DUF4371 domain-containing protein</fullName>
    </recommendedName>
</protein>
<keyword evidence="2" id="KW-1185">Reference proteome</keyword>
<dbReference type="AlphaFoldDB" id="A0A3S0ZV42"/>
<dbReference type="PANTHER" id="PTHR37162">
    <property type="entry name" value="HAT FAMILY DIMERISATION DOMAINCONTAINING PROTEIN-RELATED"/>
    <property type="match status" value="1"/>
</dbReference>
<accession>A0A3S0ZV42</accession>
<evidence type="ECO:0008006" key="3">
    <source>
        <dbReference type="Google" id="ProtNLM"/>
    </source>
</evidence>
<evidence type="ECO:0000313" key="1">
    <source>
        <dbReference type="EMBL" id="RUS87483.1"/>
    </source>
</evidence>
<organism evidence="1 2">
    <name type="scientific">Elysia chlorotica</name>
    <name type="common">Eastern emerald elysia</name>
    <name type="synonym">Sea slug</name>
    <dbReference type="NCBI Taxonomy" id="188477"/>
    <lineage>
        <taxon>Eukaryota</taxon>
        <taxon>Metazoa</taxon>
        <taxon>Spiralia</taxon>
        <taxon>Lophotrochozoa</taxon>
        <taxon>Mollusca</taxon>
        <taxon>Gastropoda</taxon>
        <taxon>Heterobranchia</taxon>
        <taxon>Euthyneura</taxon>
        <taxon>Panpulmonata</taxon>
        <taxon>Sacoglossa</taxon>
        <taxon>Placobranchoidea</taxon>
        <taxon>Plakobranchidae</taxon>
        <taxon>Elysia</taxon>
    </lineage>
</organism>
<evidence type="ECO:0000313" key="2">
    <source>
        <dbReference type="Proteomes" id="UP000271974"/>
    </source>
</evidence>
<name>A0A3S0ZV42_ELYCH</name>
<dbReference type="EMBL" id="RQTK01000109">
    <property type="protein sequence ID" value="RUS87483.1"/>
    <property type="molecule type" value="Genomic_DNA"/>
</dbReference>
<dbReference type="OrthoDB" id="6157256at2759"/>